<proteinExistence type="inferred from homology"/>
<gene>
    <name evidence="3" type="ORF">VRU49_00750</name>
</gene>
<dbReference type="CDD" id="cd05825">
    <property type="entry name" value="LbH_wcaF_like"/>
    <property type="match status" value="1"/>
</dbReference>
<dbReference type="SUPFAM" id="SSF51161">
    <property type="entry name" value="Trimeric LpxA-like enzymes"/>
    <property type="match status" value="1"/>
</dbReference>
<accession>A0ABU7GY08</accession>
<comment type="similarity">
    <text evidence="1">Belongs to the transferase hexapeptide repeat family.</text>
</comment>
<evidence type="ECO:0000256" key="2">
    <source>
        <dbReference type="ARBA" id="ARBA00022679"/>
    </source>
</evidence>
<evidence type="ECO:0000313" key="4">
    <source>
        <dbReference type="Proteomes" id="UP001337681"/>
    </source>
</evidence>
<comment type="caution">
    <text evidence="3">The sequence shown here is derived from an EMBL/GenBank/DDBJ whole genome shotgun (WGS) entry which is preliminary data.</text>
</comment>
<dbReference type="InterPro" id="IPR051159">
    <property type="entry name" value="Hexapeptide_acetyltransf"/>
</dbReference>
<keyword evidence="4" id="KW-1185">Reference proteome</keyword>
<sequence>MDNQNSNFNFKVNLKKNFDTGSYTPGASKLKQALWHLTNSIFFKSKLIPFSSILVCILKIYGAKIGKEVRIKPGFQVKFPWRLVIEDNAWIAECLIENLDNVTIGANCCISQQALLITGNHNYKSERFDLIVKPIILKEGSWVGAGSIVCPGVTLESHAVLTSGSVATENLEAFSIYQGNPAKKIRNRI</sequence>
<dbReference type="RefSeq" id="WP_330144859.1">
    <property type="nucleotide sequence ID" value="NZ_JAZDQU010000001.1"/>
</dbReference>
<evidence type="ECO:0000256" key="1">
    <source>
        <dbReference type="ARBA" id="ARBA00007274"/>
    </source>
</evidence>
<keyword evidence="2" id="KW-0808">Transferase</keyword>
<dbReference type="InterPro" id="IPR011004">
    <property type="entry name" value="Trimer_LpxA-like_sf"/>
</dbReference>
<dbReference type="NCBIfam" id="NF007797">
    <property type="entry name" value="PRK10502.1"/>
    <property type="match status" value="1"/>
</dbReference>
<organism evidence="3 4">
    <name type="scientific">Pedobacter flavus</name>
    <dbReference type="NCBI Taxonomy" id="3113906"/>
    <lineage>
        <taxon>Bacteria</taxon>
        <taxon>Pseudomonadati</taxon>
        <taxon>Bacteroidota</taxon>
        <taxon>Sphingobacteriia</taxon>
        <taxon>Sphingobacteriales</taxon>
        <taxon>Sphingobacteriaceae</taxon>
        <taxon>Pedobacter</taxon>
    </lineage>
</organism>
<protein>
    <submittedName>
        <fullName evidence="3">WcaF family extracellular polysaccharide biosynthesis acetyltransferase</fullName>
    </submittedName>
</protein>
<evidence type="ECO:0000313" key="3">
    <source>
        <dbReference type="EMBL" id="MEE1883934.1"/>
    </source>
</evidence>
<dbReference type="PANTHER" id="PTHR23416:SF23">
    <property type="entry name" value="ACETYLTRANSFERASE C18B11.09C-RELATED"/>
    <property type="match status" value="1"/>
</dbReference>
<dbReference type="Proteomes" id="UP001337681">
    <property type="component" value="Unassembled WGS sequence"/>
</dbReference>
<name>A0ABU7GY08_9SPHI</name>
<dbReference type="PANTHER" id="PTHR23416">
    <property type="entry name" value="SIALIC ACID SYNTHASE-RELATED"/>
    <property type="match status" value="1"/>
</dbReference>
<reference evidence="3 4" key="1">
    <citation type="submission" date="2024-01" db="EMBL/GenBank/DDBJ databases">
        <title>Pedobacter sp. nov., isolated from oil-contaminated soil.</title>
        <authorList>
            <person name="Le N.T.T."/>
        </authorList>
    </citation>
    <scope>NUCLEOTIDE SEQUENCE [LARGE SCALE GENOMIC DNA]</scope>
    <source>
        <strain evidence="3 4">VNH31</strain>
    </source>
</reference>
<dbReference type="Gene3D" id="2.160.10.10">
    <property type="entry name" value="Hexapeptide repeat proteins"/>
    <property type="match status" value="1"/>
</dbReference>
<dbReference type="EMBL" id="JAZDQU010000001">
    <property type="protein sequence ID" value="MEE1883934.1"/>
    <property type="molecule type" value="Genomic_DNA"/>
</dbReference>